<evidence type="ECO:0000313" key="2">
    <source>
        <dbReference type="Proteomes" id="UP001153954"/>
    </source>
</evidence>
<gene>
    <name evidence="1" type="ORF">EEDITHA_LOCUS8325</name>
</gene>
<organism evidence="1 2">
    <name type="scientific">Euphydryas editha</name>
    <name type="common">Edith's checkerspot</name>
    <dbReference type="NCBI Taxonomy" id="104508"/>
    <lineage>
        <taxon>Eukaryota</taxon>
        <taxon>Metazoa</taxon>
        <taxon>Ecdysozoa</taxon>
        <taxon>Arthropoda</taxon>
        <taxon>Hexapoda</taxon>
        <taxon>Insecta</taxon>
        <taxon>Pterygota</taxon>
        <taxon>Neoptera</taxon>
        <taxon>Endopterygota</taxon>
        <taxon>Lepidoptera</taxon>
        <taxon>Glossata</taxon>
        <taxon>Ditrysia</taxon>
        <taxon>Papilionoidea</taxon>
        <taxon>Nymphalidae</taxon>
        <taxon>Nymphalinae</taxon>
        <taxon>Euphydryas</taxon>
    </lineage>
</organism>
<sequence length="89" mass="10463">MGKNGIKGRMAGIQKAKDRNEIPNYICRINPDKYSIRVTRKISKIMNSIQNFNIIEVYRCMPLLGDEEKIPNWQVHIVKYSIVFKEVEH</sequence>
<evidence type="ECO:0000313" key="1">
    <source>
        <dbReference type="EMBL" id="CAH2092574.1"/>
    </source>
</evidence>
<protein>
    <submittedName>
        <fullName evidence="1">Uncharacterized protein</fullName>
    </submittedName>
</protein>
<dbReference type="AlphaFoldDB" id="A0AAU9U4D0"/>
<dbReference type="EMBL" id="CAKOGL010000012">
    <property type="protein sequence ID" value="CAH2092574.1"/>
    <property type="molecule type" value="Genomic_DNA"/>
</dbReference>
<proteinExistence type="predicted"/>
<comment type="caution">
    <text evidence="1">The sequence shown here is derived from an EMBL/GenBank/DDBJ whole genome shotgun (WGS) entry which is preliminary data.</text>
</comment>
<name>A0AAU9U4D0_EUPED</name>
<accession>A0AAU9U4D0</accession>
<reference evidence="1" key="1">
    <citation type="submission" date="2022-03" db="EMBL/GenBank/DDBJ databases">
        <authorList>
            <person name="Tunstrom K."/>
        </authorList>
    </citation>
    <scope>NUCLEOTIDE SEQUENCE</scope>
</reference>
<keyword evidence="2" id="KW-1185">Reference proteome</keyword>
<dbReference type="Proteomes" id="UP001153954">
    <property type="component" value="Unassembled WGS sequence"/>
</dbReference>